<accession>A0A433UDL2</accession>
<dbReference type="PANTHER" id="PTHR23280:SF27">
    <property type="entry name" value="TYROSINE-PROTEIN PHOSPHATASE NON-RECEPTOR TYPE"/>
    <property type="match status" value="1"/>
</dbReference>
<comment type="caution">
    <text evidence="2">The sequence shown here is derived from an EMBL/GenBank/DDBJ whole genome shotgun (WGS) entry which is preliminary data.</text>
</comment>
<dbReference type="InterPro" id="IPR014352">
    <property type="entry name" value="FERM/acyl-CoA-bd_prot_sf"/>
</dbReference>
<dbReference type="STRING" id="188477.A0A433UDL2"/>
<dbReference type="InterPro" id="IPR000299">
    <property type="entry name" value="FERM_domain"/>
</dbReference>
<evidence type="ECO:0000313" key="2">
    <source>
        <dbReference type="EMBL" id="RUS91859.1"/>
    </source>
</evidence>
<protein>
    <recommendedName>
        <fullName evidence="1">FERM domain-containing protein</fullName>
    </recommendedName>
</protein>
<evidence type="ECO:0000313" key="3">
    <source>
        <dbReference type="Proteomes" id="UP000271974"/>
    </source>
</evidence>
<gene>
    <name evidence="2" type="ORF">EGW08_000430</name>
</gene>
<dbReference type="InterPro" id="IPR019749">
    <property type="entry name" value="Band_41_domain"/>
</dbReference>
<dbReference type="SUPFAM" id="SSF47031">
    <property type="entry name" value="Second domain of FERM"/>
    <property type="match status" value="1"/>
</dbReference>
<dbReference type="Proteomes" id="UP000271974">
    <property type="component" value="Unassembled WGS sequence"/>
</dbReference>
<reference evidence="2 3" key="1">
    <citation type="submission" date="2019-01" db="EMBL/GenBank/DDBJ databases">
        <title>A draft genome assembly of the solar-powered sea slug Elysia chlorotica.</title>
        <authorList>
            <person name="Cai H."/>
            <person name="Li Q."/>
            <person name="Fang X."/>
            <person name="Li J."/>
            <person name="Curtis N.E."/>
            <person name="Altenburger A."/>
            <person name="Shibata T."/>
            <person name="Feng M."/>
            <person name="Maeda T."/>
            <person name="Schwartz J.A."/>
            <person name="Shigenobu S."/>
            <person name="Lundholm N."/>
            <person name="Nishiyama T."/>
            <person name="Yang H."/>
            <person name="Hasebe M."/>
            <person name="Li S."/>
            <person name="Pierce S.K."/>
            <person name="Wang J."/>
        </authorList>
    </citation>
    <scope>NUCLEOTIDE SEQUENCE [LARGE SCALE GENOMIC DNA]</scope>
    <source>
        <strain evidence="2">EC2010</strain>
        <tissue evidence="2">Whole organism of an adult</tissue>
    </source>
</reference>
<dbReference type="GO" id="GO:0005856">
    <property type="term" value="C:cytoskeleton"/>
    <property type="evidence" value="ECO:0007669"/>
    <property type="project" value="TreeGrafter"/>
</dbReference>
<dbReference type="InterPro" id="IPR019748">
    <property type="entry name" value="FERM_central"/>
</dbReference>
<proteinExistence type="predicted"/>
<sequence>RYHFFLQVKRDILSGKLICTESNAAVLASYAVQSELGDFNPEEHKDGYLTGFLFIPDQSEDFEKLVTENHKQHR</sequence>
<dbReference type="AlphaFoldDB" id="A0A433UDL2"/>
<dbReference type="Pfam" id="PF00373">
    <property type="entry name" value="FERM_M"/>
    <property type="match status" value="1"/>
</dbReference>
<feature type="domain" description="FERM" evidence="1">
    <location>
        <begin position="1"/>
        <end position="74"/>
    </location>
</feature>
<feature type="non-terminal residue" evidence="2">
    <location>
        <position position="1"/>
    </location>
</feature>
<keyword evidence="3" id="KW-1185">Reference proteome</keyword>
<dbReference type="CDD" id="cd14473">
    <property type="entry name" value="FERM_B-lobe"/>
    <property type="match status" value="1"/>
</dbReference>
<dbReference type="PANTHER" id="PTHR23280">
    <property type="entry name" value="4.1 G PROTEIN"/>
    <property type="match status" value="1"/>
</dbReference>
<dbReference type="GO" id="GO:0031032">
    <property type="term" value="P:actomyosin structure organization"/>
    <property type="evidence" value="ECO:0007669"/>
    <property type="project" value="TreeGrafter"/>
</dbReference>
<evidence type="ECO:0000259" key="1">
    <source>
        <dbReference type="PROSITE" id="PS50057"/>
    </source>
</evidence>
<dbReference type="PROSITE" id="PS50057">
    <property type="entry name" value="FERM_3"/>
    <property type="match status" value="1"/>
</dbReference>
<dbReference type="EMBL" id="RQTK01000005">
    <property type="protein sequence ID" value="RUS91859.1"/>
    <property type="molecule type" value="Genomic_DNA"/>
</dbReference>
<organism evidence="2 3">
    <name type="scientific">Elysia chlorotica</name>
    <name type="common">Eastern emerald elysia</name>
    <name type="synonym">Sea slug</name>
    <dbReference type="NCBI Taxonomy" id="188477"/>
    <lineage>
        <taxon>Eukaryota</taxon>
        <taxon>Metazoa</taxon>
        <taxon>Spiralia</taxon>
        <taxon>Lophotrochozoa</taxon>
        <taxon>Mollusca</taxon>
        <taxon>Gastropoda</taxon>
        <taxon>Heterobranchia</taxon>
        <taxon>Euthyneura</taxon>
        <taxon>Panpulmonata</taxon>
        <taxon>Sacoglossa</taxon>
        <taxon>Placobranchoidea</taxon>
        <taxon>Plakobranchidae</taxon>
        <taxon>Elysia</taxon>
    </lineage>
</organism>
<dbReference type="PRINTS" id="PR00935">
    <property type="entry name" value="BAND41"/>
</dbReference>
<name>A0A433UDL2_ELYCH</name>
<dbReference type="OrthoDB" id="5854685at2759"/>
<dbReference type="InterPro" id="IPR035963">
    <property type="entry name" value="FERM_2"/>
</dbReference>
<dbReference type="Gene3D" id="1.20.80.10">
    <property type="match status" value="1"/>
</dbReference>